<name>A0A9J5ZKF2_SOLCO</name>
<evidence type="ECO:0000313" key="1">
    <source>
        <dbReference type="EMBL" id="KAG5612600.1"/>
    </source>
</evidence>
<reference evidence="1 2" key="1">
    <citation type="submission" date="2020-09" db="EMBL/GenBank/DDBJ databases">
        <title>De no assembly of potato wild relative species, Solanum commersonii.</title>
        <authorList>
            <person name="Cho K."/>
        </authorList>
    </citation>
    <scope>NUCLEOTIDE SEQUENCE [LARGE SCALE GENOMIC DNA]</scope>
    <source>
        <strain evidence="1">LZ3.2</strain>
        <tissue evidence="1">Leaf</tissue>
    </source>
</reference>
<dbReference type="Proteomes" id="UP000824120">
    <property type="component" value="Chromosome 4"/>
</dbReference>
<gene>
    <name evidence="1" type="ORF">H5410_023881</name>
</gene>
<protein>
    <submittedName>
        <fullName evidence="1">Uncharacterized protein</fullName>
    </submittedName>
</protein>
<keyword evidence="2" id="KW-1185">Reference proteome</keyword>
<sequence>MLLSEGSPSTPMCGVGEAGASITPHTEVLKSIALNPVENFPWSLTLILSGKYSQNSEAQLVFNQDMYHLLCLKGCLKEIYQREHMFEGLVPYLHEPEVCEFYYKMELLDDEGIRTTVPEMTISLREESLGIILGVSIPLKGSGSLKGANRLSILLKGLPRRGYESCWAS</sequence>
<comment type="caution">
    <text evidence="1">The sequence shown here is derived from an EMBL/GenBank/DDBJ whole genome shotgun (WGS) entry which is preliminary data.</text>
</comment>
<evidence type="ECO:0000313" key="2">
    <source>
        <dbReference type="Proteomes" id="UP000824120"/>
    </source>
</evidence>
<proteinExistence type="predicted"/>
<organism evidence="1 2">
    <name type="scientific">Solanum commersonii</name>
    <name type="common">Commerson's wild potato</name>
    <name type="synonym">Commerson's nightshade</name>
    <dbReference type="NCBI Taxonomy" id="4109"/>
    <lineage>
        <taxon>Eukaryota</taxon>
        <taxon>Viridiplantae</taxon>
        <taxon>Streptophyta</taxon>
        <taxon>Embryophyta</taxon>
        <taxon>Tracheophyta</taxon>
        <taxon>Spermatophyta</taxon>
        <taxon>Magnoliopsida</taxon>
        <taxon>eudicotyledons</taxon>
        <taxon>Gunneridae</taxon>
        <taxon>Pentapetalae</taxon>
        <taxon>asterids</taxon>
        <taxon>lamiids</taxon>
        <taxon>Solanales</taxon>
        <taxon>Solanaceae</taxon>
        <taxon>Solanoideae</taxon>
        <taxon>Solaneae</taxon>
        <taxon>Solanum</taxon>
    </lineage>
</organism>
<dbReference type="EMBL" id="JACXVP010000004">
    <property type="protein sequence ID" value="KAG5612600.1"/>
    <property type="molecule type" value="Genomic_DNA"/>
</dbReference>
<dbReference type="AlphaFoldDB" id="A0A9J5ZKF2"/>
<accession>A0A9J5ZKF2</accession>